<dbReference type="PANTHER" id="PTHR46524:SF7">
    <property type="entry name" value="CW-TYPE ZINC FINGER"/>
    <property type="match status" value="1"/>
</dbReference>
<name>A0A5J5BWD5_9ASTE</name>
<evidence type="ECO:0000256" key="1">
    <source>
        <dbReference type="SAM" id="MobiDB-lite"/>
    </source>
</evidence>
<gene>
    <name evidence="2" type="ORF">F0562_020415</name>
</gene>
<evidence type="ECO:0000313" key="2">
    <source>
        <dbReference type="EMBL" id="KAA8545631.1"/>
    </source>
</evidence>
<reference evidence="2 3" key="1">
    <citation type="submission" date="2019-09" db="EMBL/GenBank/DDBJ databases">
        <title>A chromosome-level genome assembly of the Chinese tupelo Nyssa sinensis.</title>
        <authorList>
            <person name="Yang X."/>
            <person name="Kang M."/>
            <person name="Yang Y."/>
            <person name="Xiong H."/>
            <person name="Wang M."/>
            <person name="Zhang Z."/>
            <person name="Wang Z."/>
            <person name="Wu H."/>
            <person name="Ma T."/>
            <person name="Liu J."/>
            <person name="Xi Z."/>
        </authorList>
    </citation>
    <scope>NUCLEOTIDE SEQUENCE [LARGE SCALE GENOMIC DNA]</scope>
    <source>
        <strain evidence="2">J267</strain>
        <tissue evidence="2">Leaf</tissue>
    </source>
</reference>
<sequence>MENSELEEGEVCFSEDDDQDLSYNIDERIEKVLGHFRKDFEGLVSVKSLGSKFGGHGSFLPIVSVSSEAKAKTCRAVQEDNDFASTRRSWEVKWMANHTVSITLQSTCSRKSEVGGDVEVQDFSYNIDERIEKVLGHLRKDFEGLVCAENLGSKFGGYGSFLPVDQRSIVKEKEEENVSASTLKKKLQTTCRKRKVRDVVVEAAFSYNIDERIEKVLGHLRKDFEGLVSAENLGSQFGGYGSFLPVDQRSIGKEKEKEEENVSASTLKKKLQTTCRKRKITSNRKRKDGDIAVLTEGIGIIAKHSKALKSVSSDKGNAKTRQELVGEKKMMEPILKVVNSHPKNEGSSTTVKSRSAGKQEAAKFGSKEAHSDRFTRMFKRWKLRQRL</sequence>
<dbReference type="Proteomes" id="UP000325577">
    <property type="component" value="Linkage Group LG10"/>
</dbReference>
<dbReference type="PANTHER" id="PTHR46524">
    <property type="entry name" value="CW-TYPE ZINC FINGER"/>
    <property type="match status" value="1"/>
</dbReference>
<proteinExistence type="predicted"/>
<accession>A0A5J5BWD5</accession>
<dbReference type="InterPro" id="IPR055300">
    <property type="entry name" value="CWZF3/5/7"/>
</dbReference>
<evidence type="ECO:0000313" key="3">
    <source>
        <dbReference type="Proteomes" id="UP000325577"/>
    </source>
</evidence>
<feature type="region of interest" description="Disordered" evidence="1">
    <location>
        <begin position="340"/>
        <end position="369"/>
    </location>
</feature>
<dbReference type="OrthoDB" id="757982at2759"/>
<keyword evidence="3" id="KW-1185">Reference proteome</keyword>
<dbReference type="EMBL" id="CM018033">
    <property type="protein sequence ID" value="KAA8545631.1"/>
    <property type="molecule type" value="Genomic_DNA"/>
</dbReference>
<protein>
    <submittedName>
        <fullName evidence="2">Uncharacterized protein</fullName>
    </submittedName>
</protein>
<organism evidence="2 3">
    <name type="scientific">Nyssa sinensis</name>
    <dbReference type="NCBI Taxonomy" id="561372"/>
    <lineage>
        <taxon>Eukaryota</taxon>
        <taxon>Viridiplantae</taxon>
        <taxon>Streptophyta</taxon>
        <taxon>Embryophyta</taxon>
        <taxon>Tracheophyta</taxon>
        <taxon>Spermatophyta</taxon>
        <taxon>Magnoliopsida</taxon>
        <taxon>eudicotyledons</taxon>
        <taxon>Gunneridae</taxon>
        <taxon>Pentapetalae</taxon>
        <taxon>asterids</taxon>
        <taxon>Cornales</taxon>
        <taxon>Nyssaceae</taxon>
        <taxon>Nyssa</taxon>
    </lineage>
</organism>
<dbReference type="AlphaFoldDB" id="A0A5J5BWD5"/>